<evidence type="ECO:0000256" key="1">
    <source>
        <dbReference type="SAM" id="MobiDB-lite"/>
    </source>
</evidence>
<dbReference type="Proteomes" id="UP000095287">
    <property type="component" value="Unplaced"/>
</dbReference>
<dbReference type="SUPFAM" id="SSF57850">
    <property type="entry name" value="RING/U-box"/>
    <property type="match status" value="1"/>
</dbReference>
<keyword evidence="2" id="KW-1185">Reference proteome</keyword>
<organism evidence="2 3">
    <name type="scientific">Steinernema glaseri</name>
    <dbReference type="NCBI Taxonomy" id="37863"/>
    <lineage>
        <taxon>Eukaryota</taxon>
        <taxon>Metazoa</taxon>
        <taxon>Ecdysozoa</taxon>
        <taxon>Nematoda</taxon>
        <taxon>Chromadorea</taxon>
        <taxon>Rhabditida</taxon>
        <taxon>Tylenchina</taxon>
        <taxon>Panagrolaimomorpha</taxon>
        <taxon>Strongyloidoidea</taxon>
        <taxon>Steinernematidae</taxon>
        <taxon>Steinernema</taxon>
    </lineage>
</organism>
<sequence length="190" mass="21677">MLSSCCRYMRDEEYFNCPLCYKEFEGPKILPCCGESICRTCSEQDTTICLFCMEPVNHRTLKDNVTLRNFLESKKSTIVKCSKCEQDIEKKHVYNCETCEIKNGICPHCVIHSHPGHVVTIGISDVVFRLKSPFISKDLSEKEVKDKLDKIKHYISAIRQVRDIAKTIEEQDRMDVDDSEQNGNGAGGIS</sequence>
<evidence type="ECO:0000313" key="3">
    <source>
        <dbReference type="WBParaSite" id="L893_g14345.t1"/>
    </source>
</evidence>
<accession>A0A1I7YB73</accession>
<dbReference type="Gene3D" id="3.30.40.10">
    <property type="entry name" value="Zinc/RING finger domain, C3HC4 (zinc finger)"/>
    <property type="match status" value="1"/>
</dbReference>
<evidence type="ECO:0000313" key="2">
    <source>
        <dbReference type="Proteomes" id="UP000095287"/>
    </source>
</evidence>
<protein>
    <submittedName>
        <fullName evidence="3">B box-type domain-containing protein</fullName>
    </submittedName>
</protein>
<proteinExistence type="predicted"/>
<feature type="region of interest" description="Disordered" evidence="1">
    <location>
        <begin position="169"/>
        <end position="190"/>
    </location>
</feature>
<dbReference type="WBParaSite" id="L893_g14345.t1">
    <property type="protein sequence ID" value="L893_g14345.t1"/>
    <property type="gene ID" value="L893_g14345"/>
</dbReference>
<dbReference type="AlphaFoldDB" id="A0A1I7YB73"/>
<reference evidence="3" key="1">
    <citation type="submission" date="2016-11" db="UniProtKB">
        <authorList>
            <consortium name="WormBaseParasite"/>
        </authorList>
    </citation>
    <scope>IDENTIFICATION</scope>
</reference>
<dbReference type="InterPro" id="IPR013083">
    <property type="entry name" value="Znf_RING/FYVE/PHD"/>
</dbReference>
<name>A0A1I7YB73_9BILA</name>